<dbReference type="OMA" id="VNWNFLK"/>
<dbReference type="PaxDb" id="4097-A0A1S4AH43"/>
<evidence type="ECO:0000313" key="2">
    <source>
        <dbReference type="RefSeq" id="XP_016475753.1"/>
    </source>
</evidence>
<dbReference type="OrthoDB" id="1733541at2759"/>
<proteinExistence type="predicted"/>
<accession>A0A1S4AH43</accession>
<name>A0A1S4AH43_TOBAC</name>
<dbReference type="Pfam" id="PF00078">
    <property type="entry name" value="RVT_1"/>
    <property type="match status" value="1"/>
</dbReference>
<reference evidence="2" key="1">
    <citation type="submission" date="2025-08" db="UniProtKB">
        <authorList>
            <consortium name="RefSeq"/>
        </authorList>
    </citation>
    <scope>IDENTIFICATION</scope>
</reference>
<dbReference type="PANTHER" id="PTHR46890:SF48">
    <property type="entry name" value="RNA-DIRECTED DNA POLYMERASE"/>
    <property type="match status" value="1"/>
</dbReference>
<dbReference type="InterPro" id="IPR052343">
    <property type="entry name" value="Retrotransposon-Effector_Assoc"/>
</dbReference>
<dbReference type="AlphaFoldDB" id="A0A1S4AH43"/>
<protein>
    <recommendedName>
        <fullName evidence="1">Reverse transcriptase domain-containing protein</fullName>
    </recommendedName>
</protein>
<sequence>MKRVVDYLVGPTQSAFIEGRNILDNVIVAHELVKGYSQKGVSPRCMVKVDIRKAYDSVNWNFLKMVLLEYGIPLKVVELIMTCVSTISYSLLINGGWTPIFQAKKGLRHEEPMSPYLFVLAMEYLNRPLKQLRYNPDFNYHTRADRFSIQLLLQAFQHFSTISGLKANLKKSSFYVAGVSPEFKT</sequence>
<dbReference type="STRING" id="4097.A0A1S4AH43"/>
<dbReference type="PROSITE" id="PS50878">
    <property type="entry name" value="RT_POL"/>
    <property type="match status" value="1"/>
</dbReference>
<dbReference type="RefSeq" id="XP_016475753.1">
    <property type="nucleotide sequence ID" value="XM_016620267.1"/>
</dbReference>
<feature type="domain" description="Reverse transcriptase" evidence="1">
    <location>
        <begin position="1"/>
        <end position="185"/>
    </location>
</feature>
<dbReference type="InterPro" id="IPR000477">
    <property type="entry name" value="RT_dom"/>
</dbReference>
<evidence type="ECO:0000259" key="1">
    <source>
        <dbReference type="PROSITE" id="PS50878"/>
    </source>
</evidence>
<dbReference type="KEGG" id="nta:107797384"/>
<dbReference type="PANTHER" id="PTHR46890">
    <property type="entry name" value="NON-LTR RETROLELEMENT REVERSE TRANSCRIPTASE-LIKE PROTEIN-RELATED"/>
    <property type="match status" value="1"/>
</dbReference>
<gene>
    <name evidence="2" type="primary">LOC107797384</name>
</gene>
<organism evidence="2">
    <name type="scientific">Nicotiana tabacum</name>
    <name type="common">Common tobacco</name>
    <dbReference type="NCBI Taxonomy" id="4097"/>
    <lineage>
        <taxon>Eukaryota</taxon>
        <taxon>Viridiplantae</taxon>
        <taxon>Streptophyta</taxon>
        <taxon>Embryophyta</taxon>
        <taxon>Tracheophyta</taxon>
        <taxon>Spermatophyta</taxon>
        <taxon>Magnoliopsida</taxon>
        <taxon>eudicotyledons</taxon>
        <taxon>Gunneridae</taxon>
        <taxon>Pentapetalae</taxon>
        <taxon>asterids</taxon>
        <taxon>lamiids</taxon>
        <taxon>Solanales</taxon>
        <taxon>Solanaceae</taxon>
        <taxon>Nicotianoideae</taxon>
        <taxon>Nicotianeae</taxon>
        <taxon>Nicotiana</taxon>
    </lineage>
</organism>